<dbReference type="SUPFAM" id="SSF53474">
    <property type="entry name" value="alpha/beta-Hydrolases"/>
    <property type="match status" value="1"/>
</dbReference>
<reference evidence="2" key="2">
    <citation type="submission" date="2023-07" db="EMBL/GenBank/DDBJ databases">
        <authorList>
            <person name="Shen H."/>
        </authorList>
    </citation>
    <scope>NUCLEOTIDE SEQUENCE</scope>
    <source>
        <strain evidence="2">TNR-22</strain>
    </source>
</reference>
<accession>A0ABT8YF70</accession>
<gene>
    <name evidence="2" type="ORF">Q4481_00270</name>
</gene>
<dbReference type="InterPro" id="IPR029058">
    <property type="entry name" value="AB_hydrolase_fold"/>
</dbReference>
<dbReference type="Proteomes" id="UP001174932">
    <property type="component" value="Unassembled WGS sequence"/>
</dbReference>
<dbReference type="InterPro" id="IPR022742">
    <property type="entry name" value="Hydrolase_4"/>
</dbReference>
<name>A0ABT8YF70_9HYPH</name>
<dbReference type="InterPro" id="IPR017208">
    <property type="entry name" value="UCP037442_abhydr"/>
</dbReference>
<dbReference type="PIRSF" id="PIRSF037442">
    <property type="entry name" value="UCP037442_abhydr"/>
    <property type="match status" value="1"/>
</dbReference>
<evidence type="ECO:0000313" key="3">
    <source>
        <dbReference type="Proteomes" id="UP001174932"/>
    </source>
</evidence>
<dbReference type="Gene3D" id="3.40.50.1820">
    <property type="entry name" value="alpha/beta hydrolase"/>
    <property type="match status" value="1"/>
</dbReference>
<dbReference type="RefSeq" id="WP_304374160.1">
    <property type="nucleotide sequence ID" value="NZ_JAUOZU010000001.1"/>
</dbReference>
<keyword evidence="3" id="KW-1185">Reference proteome</keyword>
<protein>
    <submittedName>
        <fullName evidence="2">Alpha/beta fold hydrolase</fullName>
    </submittedName>
</protein>
<feature type="domain" description="Serine aminopeptidase S33" evidence="1">
    <location>
        <begin position="38"/>
        <end position="194"/>
    </location>
</feature>
<dbReference type="Pfam" id="PF12146">
    <property type="entry name" value="Hydrolase_4"/>
    <property type="match status" value="1"/>
</dbReference>
<reference evidence="2" key="1">
    <citation type="journal article" date="2015" name="Int. J. Syst. Evol. Microbiol.">
        <title>Rhizobium alvei sp. nov., isolated from a freshwater river.</title>
        <authorList>
            <person name="Sheu S.Y."/>
            <person name="Huang H.W."/>
            <person name="Young C.C."/>
            <person name="Chen W.M."/>
        </authorList>
    </citation>
    <scope>NUCLEOTIDE SEQUENCE</scope>
    <source>
        <strain evidence="2">TNR-22</strain>
    </source>
</reference>
<keyword evidence="2" id="KW-0378">Hydrolase</keyword>
<evidence type="ECO:0000259" key="1">
    <source>
        <dbReference type="Pfam" id="PF12146"/>
    </source>
</evidence>
<dbReference type="EMBL" id="JAUOZU010000001">
    <property type="protein sequence ID" value="MDO6962367.1"/>
    <property type="molecule type" value="Genomic_DNA"/>
</dbReference>
<comment type="caution">
    <text evidence="2">The sequence shown here is derived from an EMBL/GenBank/DDBJ whole genome shotgun (WGS) entry which is preliminary data.</text>
</comment>
<proteinExistence type="predicted"/>
<sequence length="296" mass="33576">MEPRAVEIMCDDGVRLGGHLWKQSGGTDEGAVIINCATGVLSRFYHAYARFLAEHGYTVLTYDYRGIGLSRPDRLRGSGFRWRDWGERDFAAVVDHMRKARPDLPLLVVGHSIGGFLPGYAANAASINRILTVGAQFAYWPDYHVAKRKGLFLKWHLVMPALSLALGYFPGRRLGWLEDLPRGVALEWAFRGRAIEQHLQQQERDRLRAHFASVDAPILAITVSDDEFATEPAVRRALSYYRGSERTSVMLEPGDLGLETVGHFDLFRARHAAGFWLDTLLWLREGINPWPNRRFE</sequence>
<organism evidence="2 3">
    <name type="scientific">Rhizobium alvei</name>
    <dbReference type="NCBI Taxonomy" id="1132659"/>
    <lineage>
        <taxon>Bacteria</taxon>
        <taxon>Pseudomonadati</taxon>
        <taxon>Pseudomonadota</taxon>
        <taxon>Alphaproteobacteria</taxon>
        <taxon>Hyphomicrobiales</taxon>
        <taxon>Rhizobiaceae</taxon>
        <taxon>Rhizobium/Agrobacterium group</taxon>
        <taxon>Rhizobium</taxon>
    </lineage>
</organism>
<dbReference type="GO" id="GO:0016787">
    <property type="term" value="F:hydrolase activity"/>
    <property type="evidence" value="ECO:0007669"/>
    <property type="project" value="UniProtKB-KW"/>
</dbReference>
<evidence type="ECO:0000313" key="2">
    <source>
        <dbReference type="EMBL" id="MDO6962367.1"/>
    </source>
</evidence>